<accession>M0QQZ3</accession>
<proteinExistence type="predicted"/>
<protein>
    <submittedName>
        <fullName evidence="1">Uncharacterized protein</fullName>
    </submittedName>
</protein>
<sequence>MTFWTVNLTRAQANIFARTGGMVLLTLDGDYQKGDTLAIYEGVRHINQFSWSPSTVEHVLKHAPGLESGYVVLTLNNRKAERAEREAETSRGLALRRERSNVALRGQITKLRRQLAGGGA</sequence>
<evidence type="ECO:0000313" key="2">
    <source>
        <dbReference type="Proteomes" id="UP000011666"/>
    </source>
</evidence>
<comment type="caution">
    <text evidence="1">The sequence shown here is derived from an EMBL/GenBank/DDBJ whole genome shotgun (WGS) entry which is preliminary data.</text>
</comment>
<organism evidence="1 2">
    <name type="scientific">Gordonia soli NBRC 108243</name>
    <dbReference type="NCBI Taxonomy" id="1223545"/>
    <lineage>
        <taxon>Bacteria</taxon>
        <taxon>Bacillati</taxon>
        <taxon>Actinomycetota</taxon>
        <taxon>Actinomycetes</taxon>
        <taxon>Mycobacteriales</taxon>
        <taxon>Gordoniaceae</taxon>
        <taxon>Gordonia</taxon>
    </lineage>
</organism>
<dbReference type="RefSeq" id="WP_007625163.1">
    <property type="nucleotide sequence ID" value="NZ_BANX01000041.1"/>
</dbReference>
<evidence type="ECO:0000313" key="1">
    <source>
        <dbReference type="EMBL" id="GAC70809.1"/>
    </source>
</evidence>
<dbReference type="OrthoDB" id="9809404at2"/>
<dbReference type="STRING" id="1223545.GS4_41_00570"/>
<dbReference type="EMBL" id="BANX01000041">
    <property type="protein sequence ID" value="GAC70809.1"/>
    <property type="molecule type" value="Genomic_DNA"/>
</dbReference>
<reference evidence="1 2" key="1">
    <citation type="submission" date="2013-01" db="EMBL/GenBank/DDBJ databases">
        <title>Whole genome shotgun sequence of Gordonia soli NBRC 108243.</title>
        <authorList>
            <person name="Isaki-Nakamura S."/>
            <person name="Hosoyama A."/>
            <person name="Tsuchikane K."/>
            <person name="Ando Y."/>
            <person name="Baba S."/>
            <person name="Ohji S."/>
            <person name="Hamada M."/>
            <person name="Tamura T."/>
            <person name="Yamazoe A."/>
            <person name="Yamazaki S."/>
            <person name="Fujita N."/>
        </authorList>
    </citation>
    <scope>NUCLEOTIDE SEQUENCE [LARGE SCALE GENOMIC DNA]</scope>
    <source>
        <strain evidence="1 2">NBRC 108243</strain>
    </source>
</reference>
<gene>
    <name evidence="1" type="ORF">GS4_41_00570</name>
</gene>
<keyword evidence="2" id="KW-1185">Reference proteome</keyword>
<dbReference type="AlphaFoldDB" id="M0QQZ3"/>
<dbReference type="Proteomes" id="UP000011666">
    <property type="component" value="Unassembled WGS sequence"/>
</dbReference>
<name>M0QQZ3_9ACTN</name>